<gene>
    <name evidence="2" type="ORF">ET475_01320</name>
</gene>
<dbReference type="InterPro" id="IPR004360">
    <property type="entry name" value="Glyas_Fos-R_dOase_dom"/>
</dbReference>
<evidence type="ECO:0000259" key="1">
    <source>
        <dbReference type="PROSITE" id="PS51819"/>
    </source>
</evidence>
<dbReference type="RefSeq" id="WP_129385311.1">
    <property type="nucleotide sequence ID" value="NZ_CP035494.1"/>
</dbReference>
<name>A0A4P6EB63_9MICO</name>
<dbReference type="PROSITE" id="PS51819">
    <property type="entry name" value="VOC"/>
    <property type="match status" value="1"/>
</dbReference>
<dbReference type="SUPFAM" id="SSF54593">
    <property type="entry name" value="Glyoxalase/Bleomycin resistance protein/Dihydroxybiphenyl dioxygenase"/>
    <property type="match status" value="1"/>
</dbReference>
<dbReference type="PANTHER" id="PTHR36437">
    <property type="entry name" value="GLYOXALASE/BLEOMYCIN RESISTANCE PROTEIN/DIOXYGENASE"/>
    <property type="match status" value="1"/>
</dbReference>
<dbReference type="Proteomes" id="UP000293995">
    <property type="component" value="Chromosome"/>
</dbReference>
<protein>
    <submittedName>
        <fullName evidence="2">VOC family protein</fullName>
    </submittedName>
</protein>
<dbReference type="AlphaFoldDB" id="A0A4P6EB63"/>
<dbReference type="InterPro" id="IPR029068">
    <property type="entry name" value="Glyas_Bleomycin-R_OHBP_Dase"/>
</dbReference>
<evidence type="ECO:0000313" key="2">
    <source>
        <dbReference type="EMBL" id="QAY58776.1"/>
    </source>
</evidence>
<organism evidence="2 3">
    <name type="scientific">Microbacterium protaetiae</name>
    <dbReference type="NCBI Taxonomy" id="2509458"/>
    <lineage>
        <taxon>Bacteria</taxon>
        <taxon>Bacillati</taxon>
        <taxon>Actinomycetota</taxon>
        <taxon>Actinomycetes</taxon>
        <taxon>Micrococcales</taxon>
        <taxon>Microbacteriaceae</taxon>
        <taxon>Microbacterium</taxon>
    </lineage>
</organism>
<dbReference type="Pfam" id="PF00903">
    <property type="entry name" value="Glyoxalase"/>
    <property type="match status" value="1"/>
</dbReference>
<dbReference type="KEGG" id="mprt:ET475_01320"/>
<accession>A0A4P6EB63</accession>
<sequence>MTDITFGYFPLTVDDVDTALEFYRDALGLSVLNDVSGNGWRWLSMGVPDQPGVVLVLSAPGAGRSPEDAEVLARLVAKGAGPGPIVFATSDLDAAFERIRATGAEVLQEPMDQPWGPRDCAFRDPAGNLVRINGTA</sequence>
<evidence type="ECO:0000313" key="3">
    <source>
        <dbReference type="Proteomes" id="UP000293995"/>
    </source>
</evidence>
<reference evidence="2 3" key="1">
    <citation type="submission" date="2019-01" db="EMBL/GenBank/DDBJ databases">
        <title>Genome sequencing of strain DFW100M-13.</title>
        <authorList>
            <person name="Heo J."/>
            <person name="Kim S.-J."/>
            <person name="Kim J.-S."/>
            <person name="Hong S.-B."/>
            <person name="Kwon S.-W."/>
        </authorList>
    </citation>
    <scope>NUCLEOTIDE SEQUENCE [LARGE SCALE GENOMIC DNA]</scope>
    <source>
        <strain evidence="2 3">DFW100M-13</strain>
    </source>
</reference>
<dbReference type="OrthoDB" id="9794917at2"/>
<dbReference type="PANTHER" id="PTHR36437:SF2">
    <property type="entry name" value="GLYOXALASE_BLEOMYCIN RESISTANCE PROTEIN_DIOXYGENASE"/>
    <property type="match status" value="1"/>
</dbReference>
<dbReference type="EMBL" id="CP035494">
    <property type="protein sequence ID" value="QAY58776.1"/>
    <property type="molecule type" value="Genomic_DNA"/>
</dbReference>
<dbReference type="Gene3D" id="3.10.180.10">
    <property type="entry name" value="2,3-Dihydroxybiphenyl 1,2-Dioxygenase, domain 1"/>
    <property type="match status" value="1"/>
</dbReference>
<keyword evidence="3" id="KW-1185">Reference proteome</keyword>
<proteinExistence type="predicted"/>
<dbReference type="InterPro" id="IPR037523">
    <property type="entry name" value="VOC_core"/>
</dbReference>
<feature type="domain" description="VOC" evidence="1">
    <location>
        <begin position="5"/>
        <end position="135"/>
    </location>
</feature>